<dbReference type="Proteomes" id="UP000676478">
    <property type="component" value="Unassembled WGS sequence"/>
</dbReference>
<dbReference type="InterPro" id="IPR010982">
    <property type="entry name" value="Lambda_DNA-bd_dom_sf"/>
</dbReference>
<protein>
    <submittedName>
        <fullName evidence="2">Helix-turn-helix transcriptional regulator</fullName>
    </submittedName>
</protein>
<gene>
    <name evidence="2" type="ORF">JK167_11690</name>
</gene>
<dbReference type="CDD" id="cd00093">
    <property type="entry name" value="HTH_XRE"/>
    <property type="match status" value="1"/>
</dbReference>
<dbReference type="InterPro" id="IPR001387">
    <property type="entry name" value="Cro/C1-type_HTH"/>
</dbReference>
<evidence type="ECO:0000259" key="1">
    <source>
        <dbReference type="PROSITE" id="PS50943"/>
    </source>
</evidence>
<dbReference type="Pfam" id="PF01381">
    <property type="entry name" value="HTH_3"/>
    <property type="match status" value="1"/>
</dbReference>
<dbReference type="GO" id="GO:0003677">
    <property type="term" value="F:DNA binding"/>
    <property type="evidence" value="ECO:0007669"/>
    <property type="project" value="InterPro"/>
</dbReference>
<proteinExistence type="predicted"/>
<name>A0AA41JUB4_LEVBR</name>
<dbReference type="SUPFAM" id="SSF47413">
    <property type="entry name" value="lambda repressor-like DNA-binding domains"/>
    <property type="match status" value="1"/>
</dbReference>
<accession>A0AA41JUB4</accession>
<dbReference type="SMART" id="SM00530">
    <property type="entry name" value="HTH_XRE"/>
    <property type="match status" value="1"/>
</dbReference>
<organism evidence="2 3">
    <name type="scientific">Levilactobacillus brevis</name>
    <name type="common">Lactobacillus brevis</name>
    <dbReference type="NCBI Taxonomy" id="1580"/>
    <lineage>
        <taxon>Bacteria</taxon>
        <taxon>Bacillati</taxon>
        <taxon>Bacillota</taxon>
        <taxon>Bacilli</taxon>
        <taxon>Lactobacillales</taxon>
        <taxon>Lactobacillaceae</taxon>
        <taxon>Levilactobacillus</taxon>
    </lineage>
</organism>
<evidence type="ECO:0000313" key="3">
    <source>
        <dbReference type="Proteomes" id="UP000676478"/>
    </source>
</evidence>
<sequence>MSTFDNIKKFSKKRGWNLRQTAEKAGLSPNAIYRYNQGVEPKYPTLKAIADALGVKVSDLSDEYKDATKIPAEESNPTKTDHIDVEDIVDNAAMLTSREHALSDEDRAAIKAMLTGYLNSKEGQDRLKKYGGYGDNGKNGDD</sequence>
<dbReference type="EMBL" id="JAERKF010000017">
    <property type="protein sequence ID" value="MBS1011484.1"/>
    <property type="molecule type" value="Genomic_DNA"/>
</dbReference>
<dbReference type="Gene3D" id="1.10.260.40">
    <property type="entry name" value="lambda repressor-like DNA-binding domains"/>
    <property type="match status" value="1"/>
</dbReference>
<evidence type="ECO:0000313" key="2">
    <source>
        <dbReference type="EMBL" id="MBS1011484.1"/>
    </source>
</evidence>
<feature type="domain" description="HTH cro/C1-type" evidence="1">
    <location>
        <begin position="7"/>
        <end position="60"/>
    </location>
</feature>
<comment type="caution">
    <text evidence="2">The sequence shown here is derived from an EMBL/GenBank/DDBJ whole genome shotgun (WGS) entry which is preliminary data.</text>
</comment>
<dbReference type="AlphaFoldDB" id="A0AA41JUB4"/>
<reference evidence="2" key="1">
    <citation type="submission" date="2020-12" db="EMBL/GenBank/DDBJ databases">
        <authorList>
            <person name="Mcmullen J.G."/>
        </authorList>
    </citation>
    <scope>NUCLEOTIDE SEQUENCE</scope>
    <source>
        <strain evidence="2">Dm-2019-70</strain>
    </source>
</reference>
<dbReference type="RefSeq" id="WP_211756745.1">
    <property type="nucleotide sequence ID" value="NZ_JAERKF010000017.1"/>
</dbReference>
<dbReference type="PROSITE" id="PS50943">
    <property type="entry name" value="HTH_CROC1"/>
    <property type="match status" value="1"/>
</dbReference>
<reference evidence="2" key="2">
    <citation type="submission" date="2022-09" db="EMBL/GenBank/DDBJ databases">
        <title>Genome-inferred correspondence between phylogeny and metabolic traits in the wild Drosophila gut microbiome.</title>
        <authorList>
            <person name="Bueno E."/>
            <person name="Blow F."/>
            <person name="Douglas A.E."/>
        </authorList>
    </citation>
    <scope>NUCLEOTIDE SEQUENCE</scope>
    <source>
        <strain evidence="2">Dm-2019-70</strain>
    </source>
</reference>